<evidence type="ECO:0000256" key="1">
    <source>
        <dbReference type="SAM" id="MobiDB-lite"/>
    </source>
</evidence>
<protein>
    <submittedName>
        <fullName evidence="2">Uncharacterized protein</fullName>
    </submittedName>
</protein>
<dbReference type="EMBL" id="JAHXZJ010001864">
    <property type="protein sequence ID" value="KAH0549658.1"/>
    <property type="molecule type" value="Genomic_DNA"/>
</dbReference>
<evidence type="ECO:0000313" key="3">
    <source>
        <dbReference type="Proteomes" id="UP000826195"/>
    </source>
</evidence>
<reference evidence="2 3" key="1">
    <citation type="journal article" date="2021" name="J. Hered.">
        <title>A chromosome-level genome assembly of the parasitoid wasp, Cotesia glomerata (Hymenoptera: Braconidae).</title>
        <authorList>
            <person name="Pinto B.J."/>
            <person name="Weis J.J."/>
            <person name="Gamble T."/>
            <person name="Ode P.J."/>
            <person name="Paul R."/>
            <person name="Zaspel J.M."/>
        </authorList>
    </citation>
    <scope>NUCLEOTIDE SEQUENCE [LARGE SCALE GENOMIC DNA]</scope>
    <source>
        <strain evidence="2">CgM1</strain>
    </source>
</reference>
<feature type="region of interest" description="Disordered" evidence="1">
    <location>
        <begin position="306"/>
        <end position="334"/>
    </location>
</feature>
<gene>
    <name evidence="2" type="ORF">KQX54_011851</name>
</gene>
<comment type="caution">
    <text evidence="2">The sequence shown here is derived from an EMBL/GenBank/DDBJ whole genome shotgun (WGS) entry which is preliminary data.</text>
</comment>
<sequence length="358" mass="40445">MTEKARGNKRKSESTLLNSVAKKITAEPVIDNVISNTSSNDIEMLPIETDGLSNVSFTFSILFIKPNQSELCHKSLNGSSPLHYGSEDDNEAEANKQSTSVLVNPMVRKTASTPAHDTVLLPNVAVRNEKLLSDSTRNKDGSIASSNANVTTAAEVKSSDETKNNLGKGEVLKSVFLDNDSYLKAKSTTNMKTRLTNIMNGYWTDNEAAKFCIRSRSDHPNLKMVPKYDLNIIKNVYEKMNLDAAIRPSKKKGFDFDNFIRECASTNFKLRRQKLSNLNPSKKVETVDLEIDKLIDKQKKISREFENKENRGRDSTKNNKELLKKEQELQKKEKKVEAREKKILEYMAYLKATHSQED</sequence>
<organism evidence="2 3">
    <name type="scientific">Cotesia glomerata</name>
    <name type="common">Lepidopteran parasitic wasp</name>
    <name type="synonym">Apanteles glomeratus</name>
    <dbReference type="NCBI Taxonomy" id="32391"/>
    <lineage>
        <taxon>Eukaryota</taxon>
        <taxon>Metazoa</taxon>
        <taxon>Ecdysozoa</taxon>
        <taxon>Arthropoda</taxon>
        <taxon>Hexapoda</taxon>
        <taxon>Insecta</taxon>
        <taxon>Pterygota</taxon>
        <taxon>Neoptera</taxon>
        <taxon>Endopterygota</taxon>
        <taxon>Hymenoptera</taxon>
        <taxon>Apocrita</taxon>
        <taxon>Ichneumonoidea</taxon>
        <taxon>Braconidae</taxon>
        <taxon>Microgastrinae</taxon>
        <taxon>Cotesia</taxon>
    </lineage>
</organism>
<dbReference type="AlphaFoldDB" id="A0AAV7IDB2"/>
<evidence type="ECO:0000313" key="2">
    <source>
        <dbReference type="EMBL" id="KAH0549658.1"/>
    </source>
</evidence>
<accession>A0AAV7IDB2</accession>
<proteinExistence type="predicted"/>
<keyword evidence="3" id="KW-1185">Reference proteome</keyword>
<name>A0AAV7IDB2_COTGL</name>
<dbReference type="Proteomes" id="UP000826195">
    <property type="component" value="Unassembled WGS sequence"/>
</dbReference>